<comment type="caution">
    <text evidence="2">The sequence shown here is derived from an EMBL/GenBank/DDBJ whole genome shotgun (WGS) entry which is preliminary data.</text>
</comment>
<evidence type="ECO:0000313" key="3">
    <source>
        <dbReference type="Proteomes" id="UP000525923"/>
    </source>
</evidence>
<protein>
    <recommendedName>
        <fullName evidence="4">DUF3899 domain-containing protein</fullName>
    </recommendedName>
</protein>
<keyword evidence="1" id="KW-0472">Membrane</keyword>
<keyword evidence="1" id="KW-1133">Transmembrane helix</keyword>
<dbReference type="AlphaFoldDB" id="A0A7W8CVT5"/>
<feature type="transmembrane region" description="Helical" evidence="1">
    <location>
        <begin position="80"/>
        <end position="101"/>
    </location>
</feature>
<dbReference type="RefSeq" id="WP_135501152.1">
    <property type="nucleotide sequence ID" value="NZ_CP181055.1"/>
</dbReference>
<evidence type="ECO:0000313" key="2">
    <source>
        <dbReference type="EMBL" id="MBB5180950.1"/>
    </source>
</evidence>
<accession>A0A7W8CVT5</accession>
<organism evidence="2 3">
    <name type="scientific">Planococcus koreensis</name>
    <dbReference type="NCBI Taxonomy" id="112331"/>
    <lineage>
        <taxon>Bacteria</taxon>
        <taxon>Bacillati</taxon>
        <taxon>Bacillota</taxon>
        <taxon>Bacilli</taxon>
        <taxon>Bacillales</taxon>
        <taxon>Caryophanaceae</taxon>
        <taxon>Planococcus</taxon>
    </lineage>
</organism>
<dbReference type="EMBL" id="JACHHE010000006">
    <property type="protein sequence ID" value="MBB5180950.1"/>
    <property type="molecule type" value="Genomic_DNA"/>
</dbReference>
<feature type="transmembrane region" description="Helical" evidence="1">
    <location>
        <begin position="32"/>
        <end position="47"/>
    </location>
</feature>
<keyword evidence="3" id="KW-1185">Reference proteome</keyword>
<dbReference type="Proteomes" id="UP000525923">
    <property type="component" value="Unassembled WGS sequence"/>
</dbReference>
<evidence type="ECO:0008006" key="4">
    <source>
        <dbReference type="Google" id="ProtNLM"/>
    </source>
</evidence>
<reference evidence="2 3" key="1">
    <citation type="submission" date="2020-08" db="EMBL/GenBank/DDBJ databases">
        <title>Genomic Encyclopedia of Type Strains, Phase IV (KMG-IV): sequencing the most valuable type-strain genomes for metagenomic binning, comparative biology and taxonomic classification.</title>
        <authorList>
            <person name="Goeker M."/>
        </authorList>
    </citation>
    <scope>NUCLEOTIDE SEQUENCE [LARGE SCALE GENOMIC DNA]</scope>
    <source>
        <strain evidence="2 3">DSM 15895</strain>
    </source>
</reference>
<sequence>MKKLLIVLSTITVIALINWAAASVLQLAFLDLAIPIAGLALVLIYFFKSKGGMASRHLDMSIQGQTGIRMEQQAHVSERSYIFIGSIVYLLFAVGFTFFIYREYFLN</sequence>
<name>A0A7W8CVT5_9BACL</name>
<evidence type="ECO:0000256" key="1">
    <source>
        <dbReference type="SAM" id="Phobius"/>
    </source>
</evidence>
<keyword evidence="1" id="KW-0812">Transmembrane</keyword>
<dbReference type="OrthoDB" id="2428514at2"/>
<proteinExistence type="predicted"/>
<gene>
    <name evidence="2" type="ORF">HNQ44_002395</name>
</gene>